<evidence type="ECO:0000256" key="5">
    <source>
        <dbReference type="ARBA" id="ARBA00022801"/>
    </source>
</evidence>
<keyword evidence="8" id="KW-0961">Cell wall biogenesis/degradation</keyword>
<keyword evidence="4" id="KW-0677">Repeat</keyword>
<evidence type="ECO:0000256" key="9">
    <source>
        <dbReference type="ARBA" id="ARBA00034074"/>
    </source>
</evidence>
<evidence type="ECO:0000256" key="1">
    <source>
        <dbReference type="ARBA" id="ARBA00008834"/>
    </source>
</evidence>
<evidence type="ECO:0000256" key="10">
    <source>
        <dbReference type="PROSITE-ProRule" id="PRU10052"/>
    </source>
</evidence>
<keyword evidence="5 11" id="KW-0378">Hydrolase</keyword>
<comment type="caution">
    <text evidence="12">The sequence shown here is derived from an EMBL/GenBank/DDBJ whole genome shotgun (WGS) entry which is preliminary data.</text>
</comment>
<evidence type="ECO:0000256" key="2">
    <source>
        <dbReference type="ARBA" id="ARBA00012736"/>
    </source>
</evidence>
<dbReference type="GO" id="GO:0071555">
    <property type="term" value="P:cell wall organization"/>
    <property type="evidence" value="ECO:0007669"/>
    <property type="project" value="UniProtKB-KW"/>
</dbReference>
<keyword evidence="13" id="KW-1185">Reference proteome</keyword>
<comment type="catalytic activity">
    <reaction evidence="9">
        <text>(1,4-alpha-D-galacturonosyl)n+m + H2O = (1,4-alpha-D-galacturonosyl)n + (1,4-alpha-D-galacturonosyl)m.</text>
        <dbReference type="EC" id="3.2.1.15"/>
    </reaction>
</comment>
<accession>A0A1Q3E199</accession>
<proteinExistence type="inferred from homology"/>
<dbReference type="InterPro" id="IPR050434">
    <property type="entry name" value="Glycosyl_hydrlase_28"/>
</dbReference>
<dbReference type="GO" id="GO:0005576">
    <property type="term" value="C:extracellular region"/>
    <property type="evidence" value="ECO:0007669"/>
    <property type="project" value="TreeGrafter"/>
</dbReference>
<dbReference type="SMART" id="SM00710">
    <property type="entry name" value="PbH1"/>
    <property type="match status" value="5"/>
</dbReference>
<dbReference type="EC" id="3.2.1.15" evidence="2"/>
<dbReference type="GO" id="GO:0004650">
    <property type="term" value="F:polygalacturonase activity"/>
    <property type="evidence" value="ECO:0007669"/>
    <property type="project" value="UniProtKB-EC"/>
</dbReference>
<name>A0A1Q3E199_LENED</name>
<keyword evidence="6" id="KW-1015">Disulfide bond</keyword>
<reference evidence="12 13" key="1">
    <citation type="submission" date="2016-08" db="EMBL/GenBank/DDBJ databases">
        <authorList>
            <consortium name="Lentinula edodes genome sequencing consortium"/>
            <person name="Sakamoto Y."/>
            <person name="Nakade K."/>
            <person name="Sato S."/>
            <person name="Yoshida Y."/>
            <person name="Miyazaki K."/>
            <person name="Natsume S."/>
            <person name="Konno N."/>
        </authorList>
    </citation>
    <scope>NUCLEOTIDE SEQUENCE [LARGE SCALE GENOMIC DNA]</scope>
    <source>
        <strain evidence="12 13">NBRC 111202</strain>
    </source>
</reference>
<dbReference type="EMBL" id="BDGU01000046">
    <property type="protein sequence ID" value="GAW00931.1"/>
    <property type="molecule type" value="Genomic_DNA"/>
</dbReference>
<sequence>MLFKASYLSIYASFLLAAYAAPIHSLPIVHIKFYFANPDIATPGTGSSLPWVKETVKSVTDVIRLQNGAKAKWKPQYSNRLDHDEDELSFYYWGDGVGHDCKREESSCFATGTQHASLPSLRNILRGLCSLTRSPSANISKYNMQCWQFVVTIDVEQLHIGDTISKSRRFWEEIKGDCLNEDINCGACPFEFFEVGVWQQHSGDHQYTDITHRRAASHSRTSFRLSTMQSLLAFTILATVFSGALASPTKVDTAKRATCTVDSVSTASDLTDCTSVVITAFEVPAGDTVTIKAASGASIEMTGSVEFAFTSTSGPLWTFDTTDATFTGNGFSFKGNGELYWDGEGTSGGTTKPHPLIKFEGSGSFTDLIIKDSPAHAISVGTTGTSSFTNILVDNLDGASLGANTDGFDVSASDVTFSGNTVYNQDDCVAINSGSNIVFENNFCSGGHGISIGSIATGKTVSGVTISGNTVTESMYGMRIKVDSDATDASVSDVTYSGNTISANDKYGFLISQSYSEDFGTPGTGSTISDINFTGSKTTVTTSGNYPRVGVDCGKCTGTWNWAEIDATGGESSDLVLGGGVVISGGTY</sequence>
<dbReference type="PANTHER" id="PTHR31884">
    <property type="entry name" value="POLYGALACTURONASE"/>
    <property type="match status" value="1"/>
</dbReference>
<comment type="similarity">
    <text evidence="1 11">Belongs to the glycosyl hydrolase 28 family.</text>
</comment>
<keyword evidence="3" id="KW-0732">Signal</keyword>
<organism evidence="12 13">
    <name type="scientific">Lentinula edodes</name>
    <name type="common">Shiitake mushroom</name>
    <name type="synonym">Lentinus edodes</name>
    <dbReference type="NCBI Taxonomy" id="5353"/>
    <lineage>
        <taxon>Eukaryota</taxon>
        <taxon>Fungi</taxon>
        <taxon>Dikarya</taxon>
        <taxon>Basidiomycota</taxon>
        <taxon>Agaricomycotina</taxon>
        <taxon>Agaricomycetes</taxon>
        <taxon>Agaricomycetidae</taxon>
        <taxon>Agaricales</taxon>
        <taxon>Marasmiineae</taxon>
        <taxon>Omphalotaceae</taxon>
        <taxon>Lentinula</taxon>
    </lineage>
</organism>
<evidence type="ECO:0000256" key="6">
    <source>
        <dbReference type="ARBA" id="ARBA00023157"/>
    </source>
</evidence>
<dbReference type="PROSITE" id="PS00502">
    <property type="entry name" value="POLYGALACTURONASE"/>
    <property type="match status" value="1"/>
</dbReference>
<dbReference type="PANTHER" id="PTHR31884:SF1">
    <property type="entry name" value="POLYGALACTURONASE"/>
    <property type="match status" value="1"/>
</dbReference>
<feature type="active site" evidence="10">
    <location>
        <position position="448"/>
    </location>
</feature>
<dbReference type="Pfam" id="PF00295">
    <property type="entry name" value="Glyco_hydro_28"/>
    <property type="match status" value="1"/>
</dbReference>
<dbReference type="InterPro" id="IPR000743">
    <property type="entry name" value="Glyco_hydro_28"/>
</dbReference>
<dbReference type="InterPro" id="IPR006626">
    <property type="entry name" value="PbH1"/>
</dbReference>
<evidence type="ECO:0000256" key="4">
    <source>
        <dbReference type="ARBA" id="ARBA00022737"/>
    </source>
</evidence>
<evidence type="ECO:0000313" key="12">
    <source>
        <dbReference type="EMBL" id="GAW00931.1"/>
    </source>
</evidence>
<evidence type="ECO:0000256" key="11">
    <source>
        <dbReference type="RuleBase" id="RU361169"/>
    </source>
</evidence>
<evidence type="ECO:0000313" key="13">
    <source>
        <dbReference type="Proteomes" id="UP000188533"/>
    </source>
</evidence>
<keyword evidence="7 11" id="KW-0326">Glycosidase</keyword>
<dbReference type="STRING" id="5353.A0A1Q3E199"/>
<dbReference type="GO" id="GO:0045490">
    <property type="term" value="P:pectin catabolic process"/>
    <property type="evidence" value="ECO:0007669"/>
    <property type="project" value="TreeGrafter"/>
</dbReference>
<dbReference type="InterPro" id="IPR012334">
    <property type="entry name" value="Pectin_lyas_fold"/>
</dbReference>
<evidence type="ECO:0000256" key="3">
    <source>
        <dbReference type="ARBA" id="ARBA00022729"/>
    </source>
</evidence>
<evidence type="ECO:0000256" key="7">
    <source>
        <dbReference type="ARBA" id="ARBA00023295"/>
    </source>
</evidence>
<dbReference type="Gene3D" id="2.160.20.10">
    <property type="entry name" value="Single-stranded right-handed beta-helix, Pectin lyase-like"/>
    <property type="match status" value="1"/>
</dbReference>
<protein>
    <recommendedName>
        <fullName evidence="2">endo-polygalacturonase</fullName>
        <ecNumber evidence="2">3.2.1.15</ecNumber>
    </recommendedName>
</protein>
<dbReference type="InterPro" id="IPR011050">
    <property type="entry name" value="Pectin_lyase_fold/virulence"/>
</dbReference>
<evidence type="ECO:0000256" key="8">
    <source>
        <dbReference type="ARBA" id="ARBA00023316"/>
    </source>
</evidence>
<dbReference type="SUPFAM" id="SSF51126">
    <property type="entry name" value="Pectin lyase-like"/>
    <property type="match status" value="1"/>
</dbReference>
<dbReference type="Proteomes" id="UP000188533">
    <property type="component" value="Unassembled WGS sequence"/>
</dbReference>
<dbReference type="AlphaFoldDB" id="A0A1Q3E199"/>
<reference evidence="12 13" key="2">
    <citation type="submission" date="2017-02" db="EMBL/GenBank/DDBJ databases">
        <title>A genome survey and senescence transcriptome analysis in Lentinula edodes.</title>
        <authorList>
            <person name="Sakamoto Y."/>
            <person name="Nakade K."/>
            <person name="Sato S."/>
            <person name="Yoshida Y."/>
            <person name="Miyazaki K."/>
            <person name="Natsume S."/>
            <person name="Konno N."/>
        </authorList>
    </citation>
    <scope>NUCLEOTIDE SEQUENCE [LARGE SCALE GENOMIC DNA]</scope>
    <source>
        <strain evidence="12 13">NBRC 111202</strain>
    </source>
</reference>
<gene>
    <name evidence="12" type="ORF">LENED_002491</name>
</gene>